<keyword evidence="4" id="KW-0418">Kinase</keyword>
<dbReference type="PROSITE" id="PS51285">
    <property type="entry name" value="AGC_KINASE_CTER"/>
    <property type="match status" value="1"/>
</dbReference>
<keyword evidence="3" id="KW-0547">Nucleotide-binding</keyword>
<evidence type="ECO:0000256" key="1">
    <source>
        <dbReference type="ARBA" id="ARBA00022527"/>
    </source>
</evidence>
<reference evidence="8" key="1">
    <citation type="submission" date="2016-11" db="UniProtKB">
        <authorList>
            <consortium name="WormBaseParasite"/>
        </authorList>
    </citation>
    <scope>IDENTIFICATION</scope>
</reference>
<keyword evidence="2" id="KW-0808">Transferase</keyword>
<evidence type="ECO:0000313" key="7">
    <source>
        <dbReference type="Proteomes" id="UP000095284"/>
    </source>
</evidence>
<evidence type="ECO:0000256" key="4">
    <source>
        <dbReference type="ARBA" id="ARBA00022777"/>
    </source>
</evidence>
<keyword evidence="1" id="KW-0723">Serine/threonine-protein kinase</keyword>
<dbReference type="Pfam" id="PF00433">
    <property type="entry name" value="Pkinase_C"/>
    <property type="match status" value="1"/>
</dbReference>
<feature type="domain" description="AGC-kinase C-terminal" evidence="6">
    <location>
        <begin position="15"/>
        <end position="83"/>
    </location>
</feature>
<evidence type="ECO:0000259" key="6">
    <source>
        <dbReference type="PROSITE" id="PS51285"/>
    </source>
</evidence>
<evidence type="ECO:0000256" key="3">
    <source>
        <dbReference type="ARBA" id="ARBA00022741"/>
    </source>
</evidence>
<dbReference type="GO" id="GO:0005524">
    <property type="term" value="F:ATP binding"/>
    <property type="evidence" value="ECO:0007669"/>
    <property type="project" value="UniProtKB-KW"/>
</dbReference>
<dbReference type="InterPro" id="IPR017892">
    <property type="entry name" value="Pkinase_C"/>
</dbReference>
<dbReference type="AlphaFoldDB" id="A0A1I7SP70"/>
<keyword evidence="5" id="KW-0067">ATP-binding</keyword>
<dbReference type="GO" id="GO:0004674">
    <property type="term" value="F:protein serine/threonine kinase activity"/>
    <property type="evidence" value="ECO:0007669"/>
    <property type="project" value="UniProtKB-KW"/>
</dbReference>
<sequence length="105" mass="11897">MYVSTCGSKPHRSTFLLKFGENLPSLDPPFKPEIKSDDDTSLFDTKFTKMTPVDSPCEASIPMSINPFEGFTYVAPSILKEYMQQEAEVPTVRPRSPRRHMHVST</sequence>
<organism evidence="7 8">
    <name type="scientific">Bursaphelenchus xylophilus</name>
    <name type="common">Pinewood nematode worm</name>
    <name type="synonym">Aphelenchoides xylophilus</name>
    <dbReference type="NCBI Taxonomy" id="6326"/>
    <lineage>
        <taxon>Eukaryota</taxon>
        <taxon>Metazoa</taxon>
        <taxon>Ecdysozoa</taxon>
        <taxon>Nematoda</taxon>
        <taxon>Chromadorea</taxon>
        <taxon>Rhabditida</taxon>
        <taxon>Tylenchina</taxon>
        <taxon>Tylenchomorpha</taxon>
        <taxon>Aphelenchoidea</taxon>
        <taxon>Aphelenchoididae</taxon>
        <taxon>Bursaphelenchus</taxon>
    </lineage>
</organism>
<dbReference type="Proteomes" id="UP000095284">
    <property type="component" value="Unplaced"/>
</dbReference>
<name>A0A1I7SP70_BURXY</name>
<dbReference type="WBParaSite" id="BXY_1486200.1">
    <property type="protein sequence ID" value="BXY_1486200.1"/>
    <property type="gene ID" value="BXY_1486200"/>
</dbReference>
<proteinExistence type="predicted"/>
<evidence type="ECO:0000256" key="2">
    <source>
        <dbReference type="ARBA" id="ARBA00022679"/>
    </source>
</evidence>
<evidence type="ECO:0000256" key="5">
    <source>
        <dbReference type="ARBA" id="ARBA00022840"/>
    </source>
</evidence>
<dbReference type="SMART" id="SM00133">
    <property type="entry name" value="S_TK_X"/>
    <property type="match status" value="1"/>
</dbReference>
<evidence type="ECO:0000313" key="8">
    <source>
        <dbReference type="WBParaSite" id="BXY_1486200.1"/>
    </source>
</evidence>
<protein>
    <submittedName>
        <fullName evidence="8">AGC-kinase C-terminal domain-containing protein</fullName>
    </submittedName>
</protein>
<dbReference type="eggNOG" id="KOG0598">
    <property type="taxonomic scope" value="Eukaryota"/>
</dbReference>
<dbReference type="InterPro" id="IPR000961">
    <property type="entry name" value="AGC-kinase_C"/>
</dbReference>
<accession>A0A1I7SP70</accession>